<keyword evidence="2" id="KW-1185">Reference proteome</keyword>
<comment type="caution">
    <text evidence="1">The sequence shown here is derived from an EMBL/GenBank/DDBJ whole genome shotgun (WGS) entry which is preliminary data.</text>
</comment>
<sequence length="118" mass="13256">MILFPLPAQSTWIYNEVFPKDSVVTSLSTSPARKGAKKLPNNLPESVLRILDPRKYYNHILPGRQVQSSPSPSSPVRKDLFLLCQAEKSGISHEKDISAAQMVYHRDLDKLASRSPVR</sequence>
<accession>A0A9N9LVX6</accession>
<dbReference type="Proteomes" id="UP000701801">
    <property type="component" value="Unassembled WGS sequence"/>
</dbReference>
<dbReference type="AlphaFoldDB" id="A0A9N9LVX6"/>
<dbReference type="EMBL" id="CAJVRM010000262">
    <property type="protein sequence ID" value="CAG8978501.1"/>
    <property type="molecule type" value="Genomic_DNA"/>
</dbReference>
<protein>
    <submittedName>
        <fullName evidence="1">Uncharacterized protein</fullName>
    </submittedName>
</protein>
<organism evidence="1 2">
    <name type="scientific">Hymenoscyphus albidus</name>
    <dbReference type="NCBI Taxonomy" id="595503"/>
    <lineage>
        <taxon>Eukaryota</taxon>
        <taxon>Fungi</taxon>
        <taxon>Dikarya</taxon>
        <taxon>Ascomycota</taxon>
        <taxon>Pezizomycotina</taxon>
        <taxon>Leotiomycetes</taxon>
        <taxon>Helotiales</taxon>
        <taxon>Helotiaceae</taxon>
        <taxon>Hymenoscyphus</taxon>
    </lineage>
</organism>
<proteinExistence type="predicted"/>
<reference evidence="1" key="1">
    <citation type="submission" date="2021-07" db="EMBL/GenBank/DDBJ databases">
        <authorList>
            <person name="Durling M."/>
        </authorList>
    </citation>
    <scope>NUCLEOTIDE SEQUENCE</scope>
</reference>
<evidence type="ECO:0000313" key="1">
    <source>
        <dbReference type="EMBL" id="CAG8978501.1"/>
    </source>
</evidence>
<gene>
    <name evidence="1" type="ORF">HYALB_00005076</name>
</gene>
<evidence type="ECO:0000313" key="2">
    <source>
        <dbReference type="Proteomes" id="UP000701801"/>
    </source>
</evidence>
<name>A0A9N9LVX6_9HELO</name>